<evidence type="ECO:0000313" key="1">
    <source>
        <dbReference type="Proteomes" id="UP000887576"/>
    </source>
</evidence>
<dbReference type="WBParaSite" id="JU765_v2.g5373.t1">
    <property type="protein sequence ID" value="JU765_v2.g5373.t1"/>
    <property type="gene ID" value="JU765_v2.g5373"/>
</dbReference>
<protein>
    <submittedName>
        <fullName evidence="2">Defensin</fullName>
    </submittedName>
</protein>
<proteinExistence type="predicted"/>
<name>A0AC34RCH5_9BILA</name>
<dbReference type="Proteomes" id="UP000887576">
    <property type="component" value="Unplaced"/>
</dbReference>
<reference evidence="2" key="1">
    <citation type="submission" date="2022-11" db="UniProtKB">
        <authorList>
            <consortium name="WormBaseParasite"/>
        </authorList>
    </citation>
    <scope>IDENTIFICATION</scope>
</reference>
<sequence>MKFQILLFLALLFVFAVADHDQLSRTFRGNCQMNGGDRACWNACRSEGYHDGECDGPRDSQCWCDFD</sequence>
<accession>A0AC34RCH5</accession>
<evidence type="ECO:0000313" key="2">
    <source>
        <dbReference type="WBParaSite" id="JU765_v2.g5373.t1"/>
    </source>
</evidence>
<organism evidence="1 2">
    <name type="scientific">Panagrolaimus sp. JU765</name>
    <dbReference type="NCBI Taxonomy" id="591449"/>
    <lineage>
        <taxon>Eukaryota</taxon>
        <taxon>Metazoa</taxon>
        <taxon>Ecdysozoa</taxon>
        <taxon>Nematoda</taxon>
        <taxon>Chromadorea</taxon>
        <taxon>Rhabditida</taxon>
        <taxon>Tylenchina</taxon>
        <taxon>Panagrolaimomorpha</taxon>
        <taxon>Panagrolaimoidea</taxon>
        <taxon>Panagrolaimidae</taxon>
        <taxon>Panagrolaimus</taxon>
    </lineage>
</organism>